<sequence length="48" mass="4980">CSFGSWRRRSGGRVHHLPRTGRGTARTAVRPLAAVPGPPLRGGGSASD</sequence>
<reference evidence="2" key="1">
    <citation type="submission" date="2020-02" db="EMBL/GenBank/DDBJ databases">
        <authorList>
            <person name="Meier V. D."/>
        </authorList>
    </citation>
    <scope>NUCLEOTIDE SEQUENCE</scope>
    <source>
        <strain evidence="2">AVDCRST_MAG36</strain>
    </source>
</reference>
<organism evidence="2">
    <name type="scientific">uncultured Nocardioidaceae bacterium</name>
    <dbReference type="NCBI Taxonomy" id="253824"/>
    <lineage>
        <taxon>Bacteria</taxon>
        <taxon>Bacillati</taxon>
        <taxon>Actinomycetota</taxon>
        <taxon>Actinomycetes</taxon>
        <taxon>Propionibacteriales</taxon>
        <taxon>Nocardioidaceae</taxon>
        <taxon>environmental samples</taxon>
    </lineage>
</organism>
<evidence type="ECO:0000313" key="2">
    <source>
        <dbReference type="EMBL" id="CAA9325978.1"/>
    </source>
</evidence>
<accession>A0A6J4L9R5</accession>
<proteinExistence type="predicted"/>
<protein>
    <submittedName>
        <fullName evidence="2">Uncharacterized protein</fullName>
    </submittedName>
</protein>
<feature type="non-terminal residue" evidence="2">
    <location>
        <position position="48"/>
    </location>
</feature>
<feature type="region of interest" description="Disordered" evidence="1">
    <location>
        <begin position="1"/>
        <end position="48"/>
    </location>
</feature>
<feature type="compositionally biased region" description="Basic residues" evidence="1">
    <location>
        <begin position="1"/>
        <end position="19"/>
    </location>
</feature>
<feature type="non-terminal residue" evidence="2">
    <location>
        <position position="1"/>
    </location>
</feature>
<dbReference type="AlphaFoldDB" id="A0A6J4L9R5"/>
<dbReference type="EMBL" id="CADCUH010000036">
    <property type="protein sequence ID" value="CAA9325978.1"/>
    <property type="molecule type" value="Genomic_DNA"/>
</dbReference>
<name>A0A6J4L9R5_9ACTN</name>
<evidence type="ECO:0000256" key="1">
    <source>
        <dbReference type="SAM" id="MobiDB-lite"/>
    </source>
</evidence>
<gene>
    <name evidence="2" type="ORF">AVDCRST_MAG36-674</name>
</gene>